<evidence type="ECO:0000256" key="2">
    <source>
        <dbReference type="ARBA" id="ARBA00013332"/>
    </source>
</evidence>
<evidence type="ECO:0000256" key="9">
    <source>
        <dbReference type="ARBA" id="ARBA00023125"/>
    </source>
</evidence>
<dbReference type="GO" id="GO:0000976">
    <property type="term" value="F:transcription cis-regulatory region binding"/>
    <property type="evidence" value="ECO:0007669"/>
    <property type="project" value="TreeGrafter"/>
</dbReference>
<dbReference type="InterPro" id="IPR001867">
    <property type="entry name" value="OmpR/PhoB-type_DNA-bd"/>
</dbReference>
<evidence type="ECO:0000256" key="3">
    <source>
        <dbReference type="ARBA" id="ARBA00022448"/>
    </source>
</evidence>
<evidence type="ECO:0000313" key="17">
    <source>
        <dbReference type="EMBL" id="ANO51069.1"/>
    </source>
</evidence>
<comment type="subcellular location">
    <subcellularLocation>
        <location evidence="1">Cytoplasm</location>
    </subcellularLocation>
</comment>
<evidence type="ECO:0000256" key="14">
    <source>
        <dbReference type="PROSITE-ProRule" id="PRU01091"/>
    </source>
</evidence>
<dbReference type="InterPro" id="IPR036388">
    <property type="entry name" value="WH-like_DNA-bd_sf"/>
</dbReference>
<dbReference type="InterPro" id="IPR039420">
    <property type="entry name" value="WalR-like"/>
</dbReference>
<keyword evidence="11" id="KW-0804">Transcription</keyword>
<proteinExistence type="predicted"/>
<dbReference type="RefSeq" id="WP_068614946.1">
    <property type="nucleotide sequence ID" value="NZ_CP016268.1"/>
</dbReference>
<accession>A0A193LFB0</accession>
<feature type="DNA-binding region" description="OmpR/PhoB-type" evidence="14">
    <location>
        <begin position="129"/>
        <end position="227"/>
    </location>
</feature>
<dbReference type="PANTHER" id="PTHR48111">
    <property type="entry name" value="REGULATOR OF RPOS"/>
    <property type="match status" value="1"/>
</dbReference>
<dbReference type="AlphaFoldDB" id="A0A193LFB0"/>
<keyword evidence="8" id="KW-0805">Transcription regulation</keyword>
<keyword evidence="6" id="KW-0592">Phosphate transport</keyword>
<gene>
    <name evidence="17" type="ORF">BA177_07485</name>
</gene>
<evidence type="ECO:0000259" key="15">
    <source>
        <dbReference type="PROSITE" id="PS50110"/>
    </source>
</evidence>
<dbReference type="FunFam" id="3.40.50.2300:FF:000001">
    <property type="entry name" value="DNA-binding response regulator PhoB"/>
    <property type="match status" value="1"/>
</dbReference>
<dbReference type="GO" id="GO:0005829">
    <property type="term" value="C:cytosol"/>
    <property type="evidence" value="ECO:0007669"/>
    <property type="project" value="TreeGrafter"/>
</dbReference>
<dbReference type="Gene3D" id="1.10.10.10">
    <property type="entry name" value="Winged helix-like DNA-binding domain superfamily/Winged helix DNA-binding domain"/>
    <property type="match status" value="1"/>
</dbReference>
<evidence type="ECO:0000313" key="18">
    <source>
        <dbReference type="Proteomes" id="UP000092695"/>
    </source>
</evidence>
<dbReference type="GO" id="GO:0032993">
    <property type="term" value="C:protein-DNA complex"/>
    <property type="evidence" value="ECO:0007669"/>
    <property type="project" value="TreeGrafter"/>
</dbReference>
<evidence type="ECO:0000256" key="7">
    <source>
        <dbReference type="ARBA" id="ARBA00023012"/>
    </source>
</evidence>
<feature type="modified residue" description="4-aspartylphosphate" evidence="13">
    <location>
        <position position="54"/>
    </location>
</feature>
<dbReference type="GO" id="GO:0006817">
    <property type="term" value="P:phosphate ion transport"/>
    <property type="evidence" value="ECO:0007669"/>
    <property type="project" value="UniProtKB-KW"/>
</dbReference>
<dbReference type="KEGG" id="woc:BA177_07485"/>
<evidence type="ECO:0000256" key="13">
    <source>
        <dbReference type="PROSITE-ProRule" id="PRU00169"/>
    </source>
</evidence>
<protein>
    <recommendedName>
        <fullName evidence="2">Phosphate regulon transcriptional regulatory protein PhoB</fullName>
    </recommendedName>
</protein>
<feature type="domain" description="OmpR/PhoB-type" evidence="16">
    <location>
        <begin position="129"/>
        <end position="227"/>
    </location>
</feature>
<comment type="function">
    <text evidence="12">This protein is a positive regulator for the phosphate regulon. Transcription of this operon is positively regulated by PhoB and PhoR when phosphate is limited.</text>
</comment>
<dbReference type="Pfam" id="PF00072">
    <property type="entry name" value="Response_reg"/>
    <property type="match status" value="1"/>
</dbReference>
<dbReference type="PANTHER" id="PTHR48111:SF40">
    <property type="entry name" value="PHOSPHATE REGULON TRANSCRIPTIONAL REGULATORY PROTEIN PHOB"/>
    <property type="match status" value="1"/>
</dbReference>
<evidence type="ECO:0000256" key="6">
    <source>
        <dbReference type="ARBA" id="ARBA00022592"/>
    </source>
</evidence>
<organism evidence="17 18">
    <name type="scientific">Woeseia oceani</name>
    <dbReference type="NCBI Taxonomy" id="1548547"/>
    <lineage>
        <taxon>Bacteria</taxon>
        <taxon>Pseudomonadati</taxon>
        <taxon>Pseudomonadota</taxon>
        <taxon>Gammaproteobacteria</taxon>
        <taxon>Woeseiales</taxon>
        <taxon>Woeseiaceae</taxon>
        <taxon>Woeseia</taxon>
    </lineage>
</organism>
<sequence length="232" mass="26330">MTASKILIVEDEPPIREMIAFHLSRAGYETLQAEDCRQARQLLADERPVLALIDWMLPDMSGLELTRQLKRDSDNEDLAVIMLTARADEHDKVSGLQGGADDYVTKPFSPRELIARIEAILRRVGVTENEGIDAGILQLDAAAHRVRAAGKEVVLGPTEYRLLSFLMTHPDRVYSRAQLLDRVWGANVYVEERTVDVHVRRLRKALTEHFAEHYIQTVRGAGYRFSVQERQA</sequence>
<dbReference type="GO" id="GO:0000156">
    <property type="term" value="F:phosphorelay response regulator activity"/>
    <property type="evidence" value="ECO:0007669"/>
    <property type="project" value="InterPro"/>
</dbReference>
<dbReference type="Gene3D" id="6.10.250.690">
    <property type="match status" value="1"/>
</dbReference>
<dbReference type="STRING" id="1548547.BA177_07485"/>
<evidence type="ECO:0000256" key="5">
    <source>
        <dbReference type="ARBA" id="ARBA00022553"/>
    </source>
</evidence>
<dbReference type="InterPro" id="IPR011879">
    <property type="entry name" value="Sig_transdc_resp-reg_PhoB"/>
</dbReference>
<keyword evidence="3" id="KW-0813">Transport</keyword>
<keyword evidence="10" id="KW-0010">Activator</keyword>
<dbReference type="GO" id="GO:0006355">
    <property type="term" value="P:regulation of DNA-templated transcription"/>
    <property type="evidence" value="ECO:0007669"/>
    <property type="project" value="InterPro"/>
</dbReference>
<dbReference type="Gene3D" id="3.40.50.2300">
    <property type="match status" value="1"/>
</dbReference>
<dbReference type="SMART" id="SM00862">
    <property type="entry name" value="Trans_reg_C"/>
    <property type="match status" value="1"/>
</dbReference>
<dbReference type="Proteomes" id="UP000092695">
    <property type="component" value="Chromosome"/>
</dbReference>
<dbReference type="InterPro" id="IPR001789">
    <property type="entry name" value="Sig_transdc_resp-reg_receiver"/>
</dbReference>
<name>A0A193LFB0_9GAMM</name>
<evidence type="ECO:0000256" key="8">
    <source>
        <dbReference type="ARBA" id="ARBA00023015"/>
    </source>
</evidence>
<keyword evidence="4" id="KW-0963">Cytoplasm</keyword>
<evidence type="ECO:0000256" key="12">
    <source>
        <dbReference type="ARBA" id="ARBA00024735"/>
    </source>
</evidence>
<dbReference type="EMBL" id="CP016268">
    <property type="protein sequence ID" value="ANO51069.1"/>
    <property type="molecule type" value="Genomic_DNA"/>
</dbReference>
<dbReference type="FunFam" id="1.10.10.10:FF:000011">
    <property type="entry name" value="Phosphate regulon transcriptional regulator PhoB"/>
    <property type="match status" value="1"/>
</dbReference>
<evidence type="ECO:0000256" key="10">
    <source>
        <dbReference type="ARBA" id="ARBA00023159"/>
    </source>
</evidence>
<dbReference type="PROSITE" id="PS51755">
    <property type="entry name" value="OMPR_PHOB"/>
    <property type="match status" value="1"/>
</dbReference>
<feature type="domain" description="Response regulatory" evidence="15">
    <location>
        <begin position="5"/>
        <end position="121"/>
    </location>
</feature>
<dbReference type="CDD" id="cd17618">
    <property type="entry name" value="REC_OmpR_PhoB"/>
    <property type="match status" value="1"/>
</dbReference>
<evidence type="ECO:0000259" key="16">
    <source>
        <dbReference type="PROSITE" id="PS51755"/>
    </source>
</evidence>
<dbReference type="OrthoDB" id="9802426at2"/>
<reference evidence="17 18" key="1">
    <citation type="submission" date="2016-06" db="EMBL/GenBank/DDBJ databases">
        <title>Complete genome sequence of a deep-branching marine Gamma Proteobacterium Woeseia oceani type strain XK5.</title>
        <authorList>
            <person name="Mu D."/>
            <person name="Du Z."/>
        </authorList>
    </citation>
    <scope>NUCLEOTIDE SEQUENCE [LARGE SCALE GENOMIC DNA]</scope>
    <source>
        <strain evidence="17 18">XK5</strain>
    </source>
</reference>
<keyword evidence="9 14" id="KW-0238">DNA-binding</keyword>
<keyword evidence="7" id="KW-0902">Two-component regulatory system</keyword>
<dbReference type="PROSITE" id="PS50110">
    <property type="entry name" value="RESPONSE_REGULATORY"/>
    <property type="match status" value="1"/>
</dbReference>
<evidence type="ECO:0000256" key="11">
    <source>
        <dbReference type="ARBA" id="ARBA00023163"/>
    </source>
</evidence>
<dbReference type="InterPro" id="IPR011006">
    <property type="entry name" value="CheY-like_superfamily"/>
</dbReference>
<dbReference type="CDD" id="cd00383">
    <property type="entry name" value="trans_reg_C"/>
    <property type="match status" value="1"/>
</dbReference>
<keyword evidence="5 13" id="KW-0597">Phosphoprotein</keyword>
<keyword evidence="18" id="KW-1185">Reference proteome</keyword>
<dbReference type="SMART" id="SM00448">
    <property type="entry name" value="REC"/>
    <property type="match status" value="1"/>
</dbReference>
<dbReference type="SUPFAM" id="SSF52172">
    <property type="entry name" value="CheY-like"/>
    <property type="match status" value="1"/>
</dbReference>
<evidence type="ECO:0000256" key="1">
    <source>
        <dbReference type="ARBA" id="ARBA00004496"/>
    </source>
</evidence>
<dbReference type="Pfam" id="PF00486">
    <property type="entry name" value="Trans_reg_C"/>
    <property type="match status" value="1"/>
</dbReference>
<dbReference type="NCBIfam" id="TIGR02154">
    <property type="entry name" value="PhoB"/>
    <property type="match status" value="1"/>
</dbReference>
<evidence type="ECO:0000256" key="4">
    <source>
        <dbReference type="ARBA" id="ARBA00022490"/>
    </source>
</evidence>